<keyword evidence="3 4" id="KW-0786">Thiamine pyrophosphate</keyword>
<organism evidence="8 9">
    <name type="scientific">Fusibacter paucivorans</name>
    <dbReference type="NCBI Taxonomy" id="76009"/>
    <lineage>
        <taxon>Bacteria</taxon>
        <taxon>Bacillati</taxon>
        <taxon>Bacillota</taxon>
        <taxon>Clostridia</taxon>
        <taxon>Eubacteriales</taxon>
        <taxon>Eubacteriales Family XII. Incertae Sedis</taxon>
        <taxon>Fusibacter</taxon>
    </lineage>
</organism>
<comment type="similarity">
    <text evidence="2 4">Belongs to the TPP enzyme family.</text>
</comment>
<dbReference type="Gene3D" id="3.40.50.970">
    <property type="match status" value="2"/>
</dbReference>
<dbReference type="EC" id="4.1.1.75" evidence="8"/>
<dbReference type="InterPro" id="IPR029061">
    <property type="entry name" value="THDP-binding"/>
</dbReference>
<evidence type="ECO:0000256" key="1">
    <source>
        <dbReference type="ARBA" id="ARBA00001964"/>
    </source>
</evidence>
<sequence length="545" mass="58530">MKEQMTTGAALLVEALQNAGVETVFGIPGVHNLKIYDALTKSNIRHIATRNESGAGFMADGYARRSGKVGTAIVITGPGLTNIMTPMGQAYHDSIPMVVISSQLPTTIVNQRTGFLHELKNSTIMAQSVTKMSRMITSADQIEHAVYEAYALAQSGRPGPVHLEVPLDILAENVQFGNTIKAKDQQAPFRYKEYQTVDHAVLEKAITLIDSSDNVAIIAGGGACGAVKEVNQLAVHLSAPVVQTCAGKGIVSDFHPLSMGTRLPFAGIRAFLEEQDVVIAIGTQLAPTDLWEMDLSLKGKLIQIDIDSEAFYMNIPSDLGLKGDAKVMTAVLLEKVQPKRRDIEETVKALKDEAIQTGPAVTGNTKTYHIAMDFIEAAESALGEDGVLVADMTTAAYIALSEYHAQTARSFLHPVGFGTLGYAMPAAIGAKVADPDQSIIALNGDGGFQFTMQELAVACTLKLPLPVVIWNNGGYGEIKRNEQAMAFETLIAVDQQNPDFTALAAAYGIEGIRVHNKTELLDVLTKSLKKQAPTVIEINVEKWEG</sequence>
<dbReference type="PROSITE" id="PS00187">
    <property type="entry name" value="TPP_ENZYMES"/>
    <property type="match status" value="1"/>
</dbReference>
<keyword evidence="8" id="KW-0456">Lyase</keyword>
<dbReference type="InterPro" id="IPR045229">
    <property type="entry name" value="TPP_enz"/>
</dbReference>
<feature type="domain" description="Thiamine pyrophosphate enzyme N-terminal TPP-binding" evidence="7">
    <location>
        <begin position="7"/>
        <end position="120"/>
    </location>
</feature>
<comment type="cofactor">
    <cofactor evidence="1">
        <name>thiamine diphosphate</name>
        <dbReference type="ChEBI" id="CHEBI:58937"/>
    </cofactor>
</comment>
<dbReference type="InterPro" id="IPR012000">
    <property type="entry name" value="Thiamin_PyroP_enz_cen_dom"/>
</dbReference>
<dbReference type="Gene3D" id="3.40.50.1220">
    <property type="entry name" value="TPP-binding domain"/>
    <property type="match status" value="1"/>
</dbReference>
<evidence type="ECO:0000256" key="3">
    <source>
        <dbReference type="ARBA" id="ARBA00023052"/>
    </source>
</evidence>
<evidence type="ECO:0000259" key="6">
    <source>
        <dbReference type="Pfam" id="PF02775"/>
    </source>
</evidence>
<dbReference type="RefSeq" id="WP_213236211.1">
    <property type="nucleotide sequence ID" value="NZ_JAHBCL010000009.1"/>
</dbReference>
<dbReference type="PANTHER" id="PTHR18968:SF13">
    <property type="entry name" value="ACETOLACTATE SYNTHASE CATALYTIC SUBUNIT, MITOCHONDRIAL"/>
    <property type="match status" value="1"/>
</dbReference>
<name>A0ABS5PP58_9FIRM</name>
<dbReference type="GO" id="GO:0047435">
    <property type="term" value="F:5-guanidino-2-oxopentanoate decarboxylase activity"/>
    <property type="evidence" value="ECO:0007669"/>
    <property type="project" value="UniProtKB-EC"/>
</dbReference>
<dbReference type="InterPro" id="IPR000399">
    <property type="entry name" value="TPP-bd_CS"/>
</dbReference>
<dbReference type="PANTHER" id="PTHR18968">
    <property type="entry name" value="THIAMINE PYROPHOSPHATE ENZYMES"/>
    <property type="match status" value="1"/>
</dbReference>
<dbReference type="InterPro" id="IPR012001">
    <property type="entry name" value="Thiamin_PyroP_enz_TPP-bd_dom"/>
</dbReference>
<dbReference type="SUPFAM" id="SSF52467">
    <property type="entry name" value="DHS-like NAD/FAD-binding domain"/>
    <property type="match status" value="1"/>
</dbReference>
<dbReference type="CDD" id="cd07035">
    <property type="entry name" value="TPP_PYR_POX_like"/>
    <property type="match status" value="1"/>
</dbReference>
<dbReference type="Pfam" id="PF02776">
    <property type="entry name" value="TPP_enzyme_N"/>
    <property type="match status" value="1"/>
</dbReference>
<evidence type="ECO:0000256" key="4">
    <source>
        <dbReference type="RuleBase" id="RU362132"/>
    </source>
</evidence>
<dbReference type="EMBL" id="JAHBCL010000009">
    <property type="protein sequence ID" value="MBS7526366.1"/>
    <property type="molecule type" value="Genomic_DNA"/>
</dbReference>
<accession>A0ABS5PP58</accession>
<dbReference type="SUPFAM" id="SSF52518">
    <property type="entry name" value="Thiamin diphosphate-binding fold (THDP-binding)"/>
    <property type="match status" value="2"/>
</dbReference>
<proteinExistence type="inferred from homology"/>
<keyword evidence="9" id="KW-1185">Reference proteome</keyword>
<dbReference type="InterPro" id="IPR029035">
    <property type="entry name" value="DHS-like_NAD/FAD-binding_dom"/>
</dbReference>
<dbReference type="Pfam" id="PF00205">
    <property type="entry name" value="TPP_enzyme_M"/>
    <property type="match status" value="1"/>
</dbReference>
<evidence type="ECO:0000313" key="8">
    <source>
        <dbReference type="EMBL" id="MBS7526366.1"/>
    </source>
</evidence>
<dbReference type="Pfam" id="PF02775">
    <property type="entry name" value="TPP_enzyme_C"/>
    <property type="match status" value="1"/>
</dbReference>
<comment type="caution">
    <text evidence="8">The sequence shown here is derived from an EMBL/GenBank/DDBJ whole genome shotgun (WGS) entry which is preliminary data.</text>
</comment>
<evidence type="ECO:0000313" key="9">
    <source>
        <dbReference type="Proteomes" id="UP000746471"/>
    </source>
</evidence>
<feature type="domain" description="Thiamine pyrophosphate enzyme central" evidence="5">
    <location>
        <begin position="202"/>
        <end position="328"/>
    </location>
</feature>
<evidence type="ECO:0000259" key="5">
    <source>
        <dbReference type="Pfam" id="PF00205"/>
    </source>
</evidence>
<dbReference type="NCBIfam" id="NF005712">
    <property type="entry name" value="PRK07524.1"/>
    <property type="match status" value="1"/>
</dbReference>
<evidence type="ECO:0000259" key="7">
    <source>
        <dbReference type="Pfam" id="PF02776"/>
    </source>
</evidence>
<dbReference type="Proteomes" id="UP000746471">
    <property type="component" value="Unassembled WGS sequence"/>
</dbReference>
<evidence type="ECO:0000256" key="2">
    <source>
        <dbReference type="ARBA" id="ARBA00007812"/>
    </source>
</evidence>
<reference evidence="8 9" key="1">
    <citation type="submission" date="2021-05" db="EMBL/GenBank/DDBJ databases">
        <title>Fusibacter ferrireducens sp. nov., an anaerobic, sulfur- and Fe-reducing bacterium isolated from the mangrove sediment.</title>
        <authorList>
            <person name="Qiu D."/>
        </authorList>
    </citation>
    <scope>NUCLEOTIDE SEQUENCE [LARGE SCALE GENOMIC DNA]</scope>
    <source>
        <strain evidence="8 9">DSM 12116</strain>
    </source>
</reference>
<gene>
    <name evidence="8" type="ORF">KHM83_06730</name>
</gene>
<feature type="domain" description="Thiamine pyrophosphate enzyme TPP-binding" evidence="6">
    <location>
        <begin position="402"/>
        <end position="538"/>
    </location>
</feature>
<dbReference type="InterPro" id="IPR011766">
    <property type="entry name" value="TPP_enzyme_TPP-bd"/>
</dbReference>
<protein>
    <submittedName>
        <fullName evidence="8">5-guanidino-2-oxopentanoate decarboxylase</fullName>
        <ecNumber evidence="8">4.1.1.75</ecNumber>
    </submittedName>
</protein>
<dbReference type="CDD" id="cd00568">
    <property type="entry name" value="TPP_enzymes"/>
    <property type="match status" value="1"/>
</dbReference>